<reference evidence="2 3" key="1">
    <citation type="submission" date="2024-07" db="EMBL/GenBank/DDBJ databases">
        <title>Section-level genome sequencing and comparative genomics of Aspergillus sections Usti and Cavernicolus.</title>
        <authorList>
            <consortium name="Lawrence Berkeley National Laboratory"/>
            <person name="Nybo J.L."/>
            <person name="Vesth T.C."/>
            <person name="Theobald S."/>
            <person name="Frisvad J.C."/>
            <person name="Larsen T.O."/>
            <person name="Kjaerboelling I."/>
            <person name="Rothschild-Mancinelli K."/>
            <person name="Lyhne E.K."/>
            <person name="Kogle M.E."/>
            <person name="Barry K."/>
            <person name="Clum A."/>
            <person name="Na H."/>
            <person name="Ledsgaard L."/>
            <person name="Lin J."/>
            <person name="Lipzen A."/>
            <person name="Kuo A."/>
            <person name="Riley R."/>
            <person name="Mondo S."/>
            <person name="LaButti K."/>
            <person name="Haridas S."/>
            <person name="Pangalinan J."/>
            <person name="Salamov A.A."/>
            <person name="Simmons B.A."/>
            <person name="Magnuson J.K."/>
            <person name="Chen J."/>
            <person name="Drula E."/>
            <person name="Henrissat B."/>
            <person name="Wiebenga A."/>
            <person name="Lubbers R.J."/>
            <person name="Gomes A.C."/>
            <person name="Makela M.R."/>
            <person name="Stajich J."/>
            <person name="Grigoriev I.V."/>
            <person name="Mortensen U.H."/>
            <person name="De vries R.P."/>
            <person name="Baker S.E."/>
            <person name="Andersen M.R."/>
        </authorList>
    </citation>
    <scope>NUCLEOTIDE SEQUENCE [LARGE SCALE GENOMIC DNA]</scope>
    <source>
        <strain evidence="2 3">CBS 600.67</strain>
    </source>
</reference>
<gene>
    <name evidence="2" type="ORF">BDW59DRAFT_181873</name>
</gene>
<evidence type="ECO:0000313" key="3">
    <source>
        <dbReference type="Proteomes" id="UP001610335"/>
    </source>
</evidence>
<evidence type="ECO:0008006" key="4">
    <source>
        <dbReference type="Google" id="ProtNLM"/>
    </source>
</evidence>
<keyword evidence="3" id="KW-1185">Reference proteome</keyword>
<dbReference type="EMBL" id="JBFXLS010000082">
    <property type="protein sequence ID" value="KAL2818738.1"/>
    <property type="molecule type" value="Genomic_DNA"/>
</dbReference>
<dbReference type="InterPro" id="IPR052228">
    <property type="entry name" value="Sec_Metab_Biosynth_Oxidored"/>
</dbReference>
<dbReference type="PRINTS" id="PR00081">
    <property type="entry name" value="GDHRDH"/>
</dbReference>
<evidence type="ECO:0000313" key="2">
    <source>
        <dbReference type="EMBL" id="KAL2818738.1"/>
    </source>
</evidence>
<dbReference type="InterPro" id="IPR002347">
    <property type="entry name" value="SDR_fam"/>
</dbReference>
<dbReference type="PANTHER" id="PTHR47534:SF3">
    <property type="entry name" value="ALCOHOL DEHYDROGENASE-LIKE C-TERMINAL DOMAIN-CONTAINING PROTEIN"/>
    <property type="match status" value="1"/>
</dbReference>
<dbReference type="SUPFAM" id="SSF51735">
    <property type="entry name" value="NAD(P)-binding Rossmann-fold domains"/>
    <property type="match status" value="1"/>
</dbReference>
<dbReference type="PANTHER" id="PTHR47534">
    <property type="entry name" value="YALI0E05731P"/>
    <property type="match status" value="1"/>
</dbReference>
<dbReference type="Gene3D" id="3.40.50.720">
    <property type="entry name" value="NAD(P)-binding Rossmann-like Domain"/>
    <property type="match status" value="1"/>
</dbReference>
<keyword evidence="1" id="KW-0560">Oxidoreductase</keyword>
<protein>
    <recommendedName>
        <fullName evidence="4">Short-chain dehydrogenases/reductase</fullName>
    </recommendedName>
</protein>
<dbReference type="Proteomes" id="UP001610335">
    <property type="component" value="Unassembled WGS sequence"/>
</dbReference>
<dbReference type="InterPro" id="IPR036291">
    <property type="entry name" value="NAD(P)-bd_dom_sf"/>
</dbReference>
<organism evidence="2 3">
    <name type="scientific">Aspergillus cavernicola</name>
    <dbReference type="NCBI Taxonomy" id="176166"/>
    <lineage>
        <taxon>Eukaryota</taxon>
        <taxon>Fungi</taxon>
        <taxon>Dikarya</taxon>
        <taxon>Ascomycota</taxon>
        <taxon>Pezizomycotina</taxon>
        <taxon>Eurotiomycetes</taxon>
        <taxon>Eurotiomycetidae</taxon>
        <taxon>Eurotiales</taxon>
        <taxon>Aspergillaceae</taxon>
        <taxon>Aspergillus</taxon>
        <taxon>Aspergillus subgen. Nidulantes</taxon>
    </lineage>
</organism>
<sequence length="360" mass="38421">MVSYLWYHAHSALSPHVYITLHNPTINNNISTATMPSLAEIIFSNAHFGSTSLGAPVALFAGATSGIGAATLKAFAKHTVKPRAYFVGRSQSAADSIIAECQLLNPEGQYTFIQADISLLAVVDEVCKQVSSQETKLDLLFLSAGVSNVDRSETSEKIHLLSALLYYSRLRIITNLLPLLNRAPTSCVITVAAGGQEGPLDLSDFPALQVPVDQLRGHLSTLITLGLEAVAPRAPSVSFIHSCPGTVDTPLTRRRLGAVAADAIGVEESGERHLYLLSSVRYPAAEGMASPGYVEGVVTGTNGEVGSGVYSVGWDGESAQGETLEFLAGLRGRGFVERVLEHTEREFERIMLSNVVQNAE</sequence>
<proteinExistence type="predicted"/>
<evidence type="ECO:0000256" key="1">
    <source>
        <dbReference type="ARBA" id="ARBA00023002"/>
    </source>
</evidence>
<dbReference type="Pfam" id="PF00106">
    <property type="entry name" value="adh_short"/>
    <property type="match status" value="1"/>
</dbReference>
<accession>A0ABR4HTB6</accession>
<comment type="caution">
    <text evidence="2">The sequence shown here is derived from an EMBL/GenBank/DDBJ whole genome shotgun (WGS) entry which is preliminary data.</text>
</comment>
<name>A0ABR4HTB6_9EURO</name>